<reference evidence="3" key="1">
    <citation type="submission" date="2019-03" db="EMBL/GenBank/DDBJ databases">
        <title>Flavobacterium sp.</title>
        <authorList>
            <person name="Kim H."/>
        </authorList>
    </citation>
    <scope>NUCLEOTIDE SEQUENCE [LARGE SCALE GENOMIC DNA]</scope>
    <source>
        <strain evidence="3">GS13</strain>
    </source>
</reference>
<feature type="transmembrane region" description="Helical" evidence="1">
    <location>
        <begin position="23"/>
        <end position="42"/>
    </location>
</feature>
<dbReference type="EMBL" id="CP037933">
    <property type="protein sequence ID" value="QBN18108.1"/>
    <property type="molecule type" value="Genomic_DNA"/>
</dbReference>
<keyword evidence="3" id="KW-1185">Reference proteome</keyword>
<name>A0A4P6Y8H0_9FLAO</name>
<evidence type="ECO:0000313" key="2">
    <source>
        <dbReference type="EMBL" id="QBN18108.1"/>
    </source>
</evidence>
<feature type="transmembrane region" description="Helical" evidence="1">
    <location>
        <begin position="339"/>
        <end position="360"/>
    </location>
</feature>
<feature type="transmembrane region" description="Helical" evidence="1">
    <location>
        <begin position="95"/>
        <end position="114"/>
    </location>
</feature>
<feature type="transmembrane region" description="Helical" evidence="1">
    <location>
        <begin position="54"/>
        <end position="83"/>
    </location>
</feature>
<protein>
    <submittedName>
        <fullName evidence="2">DUF4173 domain-containing protein</fullName>
    </submittedName>
</protein>
<accession>A0A4P6Y8H0</accession>
<feature type="transmembrane region" description="Helical" evidence="1">
    <location>
        <begin position="272"/>
        <end position="290"/>
    </location>
</feature>
<feature type="transmembrane region" description="Helical" evidence="1">
    <location>
        <begin position="311"/>
        <end position="333"/>
    </location>
</feature>
<proteinExistence type="predicted"/>
<feature type="transmembrane region" description="Helical" evidence="1">
    <location>
        <begin position="234"/>
        <end position="252"/>
    </location>
</feature>
<evidence type="ECO:0000256" key="1">
    <source>
        <dbReference type="SAM" id="Phobius"/>
    </source>
</evidence>
<feature type="transmembrane region" description="Helical" evidence="1">
    <location>
        <begin position="372"/>
        <end position="391"/>
    </location>
</feature>
<keyword evidence="1" id="KW-1133">Transmembrane helix</keyword>
<dbReference type="Proteomes" id="UP000291124">
    <property type="component" value="Chromosome"/>
</dbReference>
<feature type="transmembrane region" description="Helical" evidence="1">
    <location>
        <begin position="174"/>
        <end position="193"/>
    </location>
</feature>
<evidence type="ECO:0000313" key="3">
    <source>
        <dbReference type="Proteomes" id="UP000291124"/>
    </source>
</evidence>
<dbReference type="OrthoDB" id="627992at2"/>
<dbReference type="AlphaFoldDB" id="A0A4P6Y8H0"/>
<keyword evidence="1" id="KW-0812">Transmembrane</keyword>
<sequence>MKKHQLILVSSLIFTLLFYNESVGVNLAIFGLVLTGIICYCFQDRFTSRSHLVLVITSILSCIAFAWYGDFVSFLALALSVIFLQFKTQESNLKIIQVFPIAFLNGITSLGRMLMFTQWLPKREIKNDFAKKLIAYFIIPTVFVGLFFIIYAFGSDHFSALFTDYYLDVNFFQLILIALLGFYLSFTFWNYWIPEAFSDYNSMMDNDFKDKQSIRNQRTFSFLDIDFERKSGEITLVLLNALILAFIVTYNYEQFFEVVEKSKLSAATHERVNAVIFSIIMAVGVILFYFKGGFNFDEKAKNLKRSSKIWIFLNGILILSTIIKNSEYVSFFGLTYKRLGVYAFLTLAIIGLVFTFLKITKQKTNAYLFNQMVWYCYGTILLCSYVNWGNLVTNYNISVNKGVEPTFLSDLNFNDEARRDYFKLKNLDGQYPEVSREEIISERQNDSFLSKALYYELLSKKK</sequence>
<organism evidence="2 3">
    <name type="scientific">Flavobacterium nackdongense</name>
    <dbReference type="NCBI Taxonomy" id="2547394"/>
    <lineage>
        <taxon>Bacteria</taxon>
        <taxon>Pseudomonadati</taxon>
        <taxon>Bacteroidota</taxon>
        <taxon>Flavobacteriia</taxon>
        <taxon>Flavobacteriales</taxon>
        <taxon>Flavobacteriaceae</taxon>
        <taxon>Flavobacterium</taxon>
    </lineage>
</organism>
<dbReference type="KEGG" id="fnk:E1750_04575"/>
<dbReference type="InterPro" id="IPR025291">
    <property type="entry name" value="DUF4153"/>
</dbReference>
<gene>
    <name evidence="2" type="ORF">E1750_04575</name>
</gene>
<dbReference type="RefSeq" id="WP_133275637.1">
    <property type="nucleotide sequence ID" value="NZ_CP037933.1"/>
</dbReference>
<dbReference type="Pfam" id="PF13687">
    <property type="entry name" value="DUF4153"/>
    <property type="match status" value="1"/>
</dbReference>
<feature type="transmembrane region" description="Helical" evidence="1">
    <location>
        <begin position="134"/>
        <end position="154"/>
    </location>
</feature>
<keyword evidence="1" id="KW-0472">Membrane</keyword>